<dbReference type="PANTHER" id="PTHR41335">
    <property type="entry name" value="MEMBRANE PROTEIN-RELATED"/>
    <property type="match status" value="1"/>
</dbReference>
<dbReference type="RefSeq" id="WP_169099279.1">
    <property type="nucleotide sequence ID" value="NZ_JABBVZ010000029.1"/>
</dbReference>
<feature type="domain" description="Lipopolysaccharide assembly protein A" evidence="7">
    <location>
        <begin position="20"/>
        <end position="67"/>
    </location>
</feature>
<evidence type="ECO:0000313" key="8">
    <source>
        <dbReference type="EMBL" id="NMP22712.1"/>
    </source>
</evidence>
<keyword evidence="2 6" id="KW-0812">Transmembrane</keyword>
<evidence type="ECO:0000256" key="5">
    <source>
        <dbReference type="SAM" id="MobiDB-lite"/>
    </source>
</evidence>
<evidence type="ECO:0000256" key="2">
    <source>
        <dbReference type="ARBA" id="ARBA00022692"/>
    </source>
</evidence>
<evidence type="ECO:0000256" key="6">
    <source>
        <dbReference type="SAM" id="Phobius"/>
    </source>
</evidence>
<feature type="region of interest" description="Disordered" evidence="5">
    <location>
        <begin position="68"/>
        <end position="87"/>
    </location>
</feature>
<reference evidence="8 9" key="1">
    <citation type="submission" date="2020-04" db="EMBL/GenBank/DDBJ databases">
        <authorList>
            <person name="Zhang R."/>
            <person name="Schippers A."/>
        </authorList>
    </citation>
    <scope>NUCLEOTIDE SEQUENCE [LARGE SCALE GENOMIC DNA]</scope>
    <source>
        <strain evidence="8 9">DSM 109850</strain>
    </source>
</reference>
<dbReference type="InterPro" id="IPR010445">
    <property type="entry name" value="LapA_dom"/>
</dbReference>
<dbReference type="PANTHER" id="PTHR41335:SF1">
    <property type="entry name" value="MEMBRANE PROTEIN"/>
    <property type="match status" value="1"/>
</dbReference>
<keyword evidence="1" id="KW-1003">Cell membrane</keyword>
<accession>A0A7Y0Q2N4</accession>
<protein>
    <submittedName>
        <fullName evidence="8">LapA family protein</fullName>
    </submittedName>
</protein>
<evidence type="ECO:0000313" key="9">
    <source>
        <dbReference type="Proteomes" id="UP000533476"/>
    </source>
</evidence>
<organism evidence="8 9">
    <name type="scientific">Sulfobacillus harzensis</name>
    <dbReference type="NCBI Taxonomy" id="2729629"/>
    <lineage>
        <taxon>Bacteria</taxon>
        <taxon>Bacillati</taxon>
        <taxon>Bacillota</taxon>
        <taxon>Clostridia</taxon>
        <taxon>Eubacteriales</taxon>
        <taxon>Clostridiales Family XVII. Incertae Sedis</taxon>
        <taxon>Sulfobacillus</taxon>
    </lineage>
</organism>
<dbReference type="Proteomes" id="UP000533476">
    <property type="component" value="Unassembled WGS sequence"/>
</dbReference>
<dbReference type="Pfam" id="PF06305">
    <property type="entry name" value="LapA_dom"/>
    <property type="match status" value="1"/>
</dbReference>
<dbReference type="GO" id="GO:0005886">
    <property type="term" value="C:plasma membrane"/>
    <property type="evidence" value="ECO:0007669"/>
    <property type="project" value="InterPro"/>
</dbReference>
<gene>
    <name evidence="8" type="ORF">HIJ39_10160</name>
</gene>
<evidence type="ECO:0000259" key="7">
    <source>
        <dbReference type="Pfam" id="PF06305"/>
    </source>
</evidence>
<keyword evidence="4 6" id="KW-0472">Membrane</keyword>
<evidence type="ECO:0000256" key="1">
    <source>
        <dbReference type="ARBA" id="ARBA00022475"/>
    </source>
</evidence>
<feature type="transmembrane region" description="Helical" evidence="6">
    <location>
        <begin position="42"/>
        <end position="59"/>
    </location>
</feature>
<comment type="caution">
    <text evidence="8">The sequence shown here is derived from an EMBL/GenBank/DDBJ whole genome shotgun (WGS) entry which is preliminary data.</text>
</comment>
<dbReference type="EMBL" id="JABBVZ010000029">
    <property type="protein sequence ID" value="NMP22712.1"/>
    <property type="molecule type" value="Genomic_DNA"/>
</dbReference>
<dbReference type="AlphaFoldDB" id="A0A7Y0Q2N4"/>
<feature type="compositionally biased region" description="Polar residues" evidence="5">
    <location>
        <begin position="68"/>
        <end position="79"/>
    </location>
</feature>
<evidence type="ECO:0000256" key="4">
    <source>
        <dbReference type="ARBA" id="ARBA00023136"/>
    </source>
</evidence>
<keyword evidence="9" id="KW-1185">Reference proteome</keyword>
<keyword evidence="3 6" id="KW-1133">Transmembrane helix</keyword>
<name>A0A7Y0Q2N4_9FIRM</name>
<proteinExistence type="predicted"/>
<sequence>MKRLILGLVFAILVAIFALQNNRPFAIRFLFWQFPRISEALVIIASVLLGVILGAILAWRERLRRQNQSAGTVTPTSHGPESIHDPH</sequence>
<evidence type="ECO:0000256" key="3">
    <source>
        <dbReference type="ARBA" id="ARBA00022989"/>
    </source>
</evidence>